<dbReference type="InterPro" id="IPR021729">
    <property type="entry name" value="DUF3298"/>
</dbReference>
<feature type="compositionally biased region" description="Low complexity" evidence="1">
    <location>
        <begin position="56"/>
        <end position="91"/>
    </location>
</feature>
<keyword evidence="4" id="KW-1185">Reference proteome</keyword>
<sequence>MIYHMTQLVSFRVITPRRVLFVPLAMSIGALIGACGSTTSLAAVAKTTTTAASASPTLVASPLSPTGSTSTTLPSTTTTSPSVVPTQVSQTYSKSGSSPSFSVNISYPVISGMTSSSAQNGINSQIYGAVASWANSFMQNVAMAASSGSGPNGVSNLTGSYKVTLLDARLASFQFVLNTAAAAASAPNTSIQALTFSLASGTVLSLSDLFGTNNSFLTTLSNQARAQLTTQLAAQGVPSAQIQSAPGLNPLLSNFAAFNITSNSLILGFSQGQVISSAIGDLTVNIPLVDLKSIIDPTGPLANP</sequence>
<name>A0A0D8HFH5_9ACTN</name>
<dbReference type="Gene3D" id="3.90.640.20">
    <property type="entry name" value="Heat-shock cognate protein, ATPase"/>
    <property type="match status" value="1"/>
</dbReference>
<evidence type="ECO:0000259" key="2">
    <source>
        <dbReference type="Pfam" id="PF11738"/>
    </source>
</evidence>
<dbReference type="InterPro" id="IPR037126">
    <property type="entry name" value="PdaC/RsiV-like_sf"/>
</dbReference>
<dbReference type="STRING" id="1280514.AXFE_24480"/>
<gene>
    <name evidence="3" type="ORF">AXFE_24480</name>
</gene>
<proteinExistence type="predicted"/>
<dbReference type="Gene3D" id="3.30.565.40">
    <property type="entry name" value="Fervidobacterium nodosum Rt17-B1 like"/>
    <property type="match status" value="1"/>
</dbReference>
<reference evidence="3 4" key="1">
    <citation type="submission" date="2015-01" db="EMBL/GenBank/DDBJ databases">
        <title>Draft genome of the acidophilic iron oxidizer Acidithrix ferrooxidans strain Py-F3.</title>
        <authorList>
            <person name="Poehlein A."/>
            <person name="Eisen S."/>
            <person name="Schloemann M."/>
            <person name="Johnson B.D."/>
            <person name="Daniel R."/>
            <person name="Muehling M."/>
        </authorList>
    </citation>
    <scope>NUCLEOTIDE SEQUENCE [LARGE SCALE GENOMIC DNA]</scope>
    <source>
        <strain evidence="3 4">Py-F3</strain>
    </source>
</reference>
<protein>
    <recommendedName>
        <fullName evidence="2">DUF3298 domain-containing protein</fullName>
    </recommendedName>
</protein>
<feature type="region of interest" description="Disordered" evidence="1">
    <location>
        <begin position="56"/>
        <end position="99"/>
    </location>
</feature>
<feature type="domain" description="DUF3298" evidence="2">
    <location>
        <begin position="207"/>
        <end position="287"/>
    </location>
</feature>
<dbReference type="AlphaFoldDB" id="A0A0D8HFH5"/>
<dbReference type="Proteomes" id="UP000032360">
    <property type="component" value="Unassembled WGS sequence"/>
</dbReference>
<evidence type="ECO:0000313" key="4">
    <source>
        <dbReference type="Proteomes" id="UP000032360"/>
    </source>
</evidence>
<evidence type="ECO:0000256" key="1">
    <source>
        <dbReference type="SAM" id="MobiDB-lite"/>
    </source>
</evidence>
<dbReference type="EMBL" id="JXYS01000076">
    <property type="protein sequence ID" value="KJF16715.1"/>
    <property type="molecule type" value="Genomic_DNA"/>
</dbReference>
<accession>A0A0D8HFH5</accession>
<evidence type="ECO:0000313" key="3">
    <source>
        <dbReference type="EMBL" id="KJF16715.1"/>
    </source>
</evidence>
<comment type="caution">
    <text evidence="3">The sequence shown here is derived from an EMBL/GenBank/DDBJ whole genome shotgun (WGS) entry which is preliminary data.</text>
</comment>
<dbReference type="Pfam" id="PF11738">
    <property type="entry name" value="DUF3298"/>
    <property type="match status" value="1"/>
</dbReference>
<organism evidence="3 4">
    <name type="scientific">Acidithrix ferrooxidans</name>
    <dbReference type="NCBI Taxonomy" id="1280514"/>
    <lineage>
        <taxon>Bacteria</taxon>
        <taxon>Bacillati</taxon>
        <taxon>Actinomycetota</taxon>
        <taxon>Acidimicrobiia</taxon>
        <taxon>Acidimicrobiales</taxon>
        <taxon>Acidimicrobiaceae</taxon>
        <taxon>Acidithrix</taxon>
    </lineage>
</organism>